<evidence type="ECO:0000256" key="1">
    <source>
        <dbReference type="SAM" id="SignalP"/>
    </source>
</evidence>
<name>F4QR34_9CAUL</name>
<gene>
    <name evidence="2" type="ORF">ABI_37020</name>
</gene>
<protein>
    <recommendedName>
        <fullName evidence="4">Lipoprotein</fullName>
    </recommendedName>
</protein>
<proteinExistence type="predicted"/>
<dbReference type="AlphaFoldDB" id="F4QR34"/>
<dbReference type="Proteomes" id="UP000006512">
    <property type="component" value="Unassembled WGS sequence"/>
</dbReference>
<keyword evidence="1" id="KW-0732">Signal</keyword>
<dbReference type="EMBL" id="GL883079">
    <property type="protein sequence ID" value="EGF90671.1"/>
    <property type="molecule type" value="Genomic_DNA"/>
</dbReference>
<evidence type="ECO:0008006" key="4">
    <source>
        <dbReference type="Google" id="ProtNLM"/>
    </source>
</evidence>
<evidence type="ECO:0000313" key="3">
    <source>
        <dbReference type="Proteomes" id="UP000006512"/>
    </source>
</evidence>
<dbReference type="STRING" id="715226.ABI_37020"/>
<organism evidence="2 3">
    <name type="scientific">Asticcacaulis biprosthecium C19</name>
    <dbReference type="NCBI Taxonomy" id="715226"/>
    <lineage>
        <taxon>Bacteria</taxon>
        <taxon>Pseudomonadati</taxon>
        <taxon>Pseudomonadota</taxon>
        <taxon>Alphaproteobacteria</taxon>
        <taxon>Caulobacterales</taxon>
        <taxon>Caulobacteraceae</taxon>
        <taxon>Asticcacaulis</taxon>
    </lineage>
</organism>
<feature type="signal peptide" evidence="1">
    <location>
        <begin position="1"/>
        <end position="27"/>
    </location>
</feature>
<keyword evidence="3" id="KW-1185">Reference proteome</keyword>
<reference evidence="3" key="1">
    <citation type="submission" date="2011-03" db="EMBL/GenBank/DDBJ databases">
        <title>Draft genome sequence of Brevundimonas diminuta.</title>
        <authorList>
            <person name="Brown P.J.B."/>
            <person name="Buechlein A."/>
            <person name="Hemmerich C."/>
            <person name="Brun Y.V."/>
        </authorList>
    </citation>
    <scope>NUCLEOTIDE SEQUENCE [LARGE SCALE GENOMIC DNA]</scope>
    <source>
        <strain evidence="3">C19</strain>
    </source>
</reference>
<dbReference type="HOGENOM" id="CLU_1536954_0_0_5"/>
<sequence length="174" mass="19167">MKMFTLSALAMSTFWGASFLSAGAVSAEEPETYAFQLEVGNGRCSVDYPRSDGTTLTLLYLKNGRVNISVHRPRWEMVDDKNTEDQDNPMTIEVQGVGKSKAKWGGYRNGFVQGVWSAWDENPSGAGSSGDLIKLMEKGTIYTVWFEGQKLGSFNTKMKGFAINSIRNCVNNPA</sequence>
<accession>F4QR34</accession>
<feature type="chain" id="PRO_5003316809" description="Lipoprotein" evidence="1">
    <location>
        <begin position="28"/>
        <end position="174"/>
    </location>
</feature>
<evidence type="ECO:0000313" key="2">
    <source>
        <dbReference type="EMBL" id="EGF90671.1"/>
    </source>
</evidence>